<evidence type="ECO:0000313" key="1">
    <source>
        <dbReference type="EMBL" id="CAE7388286.1"/>
    </source>
</evidence>
<evidence type="ECO:0000313" key="2">
    <source>
        <dbReference type="Proteomes" id="UP000604046"/>
    </source>
</evidence>
<keyword evidence="2" id="KW-1185">Reference proteome</keyword>
<organism evidence="1 2">
    <name type="scientific">Symbiodinium natans</name>
    <dbReference type="NCBI Taxonomy" id="878477"/>
    <lineage>
        <taxon>Eukaryota</taxon>
        <taxon>Sar</taxon>
        <taxon>Alveolata</taxon>
        <taxon>Dinophyceae</taxon>
        <taxon>Suessiales</taxon>
        <taxon>Symbiodiniaceae</taxon>
        <taxon>Symbiodinium</taxon>
    </lineage>
</organism>
<proteinExistence type="predicted"/>
<name>A0A812QGI4_9DINO</name>
<comment type="caution">
    <text evidence="1">The sequence shown here is derived from an EMBL/GenBank/DDBJ whole genome shotgun (WGS) entry which is preliminary data.</text>
</comment>
<dbReference type="Proteomes" id="UP000604046">
    <property type="component" value="Unassembled WGS sequence"/>
</dbReference>
<feature type="non-terminal residue" evidence="1">
    <location>
        <position position="205"/>
    </location>
</feature>
<dbReference type="EMBL" id="CAJNDS010002237">
    <property type="protein sequence ID" value="CAE7388286.1"/>
    <property type="molecule type" value="Genomic_DNA"/>
</dbReference>
<protein>
    <submittedName>
        <fullName evidence="1">Uncharacterized protein</fullName>
    </submittedName>
</protein>
<dbReference type="AlphaFoldDB" id="A0A812QGI4"/>
<reference evidence="1" key="1">
    <citation type="submission" date="2021-02" db="EMBL/GenBank/DDBJ databases">
        <authorList>
            <person name="Dougan E. K."/>
            <person name="Rhodes N."/>
            <person name="Thang M."/>
            <person name="Chan C."/>
        </authorList>
    </citation>
    <scope>NUCLEOTIDE SEQUENCE</scope>
</reference>
<accession>A0A812QGI4</accession>
<gene>
    <name evidence="1" type="ORF">SNAT2548_LOCUS21173</name>
</gene>
<sequence>MLRSSARLEALLPVPSCAGAGAPPLLQGFSKPGLASSPFGPSRLGVLLAALAAAKPGASVTSRSLCQCGAILPVSAFAKMDLASTPRRFARPEFPTLPCGCSRPPTTSVMGHVQLDSTPFLHSMFCMDFPPPVLDFLHLGTVLLSRSFTKMGSPLIVFGQGRPGSSASAFDAVAPGATLAIRGALKQTSLDVAGSGVLGGYFPVA</sequence>